<keyword evidence="2" id="KW-0677">Repeat</keyword>
<dbReference type="PANTHER" id="PTHR22847:SF637">
    <property type="entry name" value="WD REPEAT DOMAIN 5B"/>
    <property type="match status" value="1"/>
</dbReference>
<keyword evidence="4" id="KW-0472">Membrane</keyword>
<dbReference type="Gene3D" id="2.130.10.10">
    <property type="entry name" value="YVTN repeat-like/Quinoprotein amine dehydrogenase"/>
    <property type="match status" value="1"/>
</dbReference>
<dbReference type="Proteomes" id="UP000023152">
    <property type="component" value="Unassembled WGS sequence"/>
</dbReference>
<evidence type="ECO:0000256" key="3">
    <source>
        <dbReference type="PROSITE-ProRule" id="PRU00221"/>
    </source>
</evidence>
<dbReference type="PRINTS" id="PR00320">
    <property type="entry name" value="GPROTEINBRPT"/>
</dbReference>
<feature type="repeat" description="WD" evidence="3">
    <location>
        <begin position="35"/>
        <end position="61"/>
    </location>
</feature>
<dbReference type="PANTHER" id="PTHR22847">
    <property type="entry name" value="WD40 REPEAT PROTEIN"/>
    <property type="match status" value="1"/>
</dbReference>
<accession>X6MDH2</accession>
<dbReference type="PROSITE" id="PS00678">
    <property type="entry name" value="WD_REPEATS_1"/>
    <property type="match status" value="2"/>
</dbReference>
<dbReference type="GO" id="GO:1990234">
    <property type="term" value="C:transferase complex"/>
    <property type="evidence" value="ECO:0007669"/>
    <property type="project" value="UniProtKB-ARBA"/>
</dbReference>
<feature type="non-terminal residue" evidence="5">
    <location>
        <position position="1"/>
    </location>
</feature>
<keyword evidence="4" id="KW-0812">Transmembrane</keyword>
<dbReference type="PROSITE" id="PS50082">
    <property type="entry name" value="WD_REPEATS_2"/>
    <property type="match status" value="3"/>
</dbReference>
<keyword evidence="6" id="KW-1185">Reference proteome</keyword>
<keyword evidence="4" id="KW-1133">Transmembrane helix</keyword>
<comment type="caution">
    <text evidence="5">The sequence shown here is derived from an EMBL/GenBank/DDBJ whole genome shotgun (WGS) entry which is preliminary data.</text>
</comment>
<dbReference type="InterPro" id="IPR019775">
    <property type="entry name" value="WD40_repeat_CS"/>
</dbReference>
<name>X6MDH2_RETFI</name>
<reference evidence="5 6" key="1">
    <citation type="journal article" date="2013" name="Curr. Biol.">
        <title>The Genome of the Foraminiferan Reticulomyxa filosa.</title>
        <authorList>
            <person name="Glockner G."/>
            <person name="Hulsmann N."/>
            <person name="Schleicher M."/>
            <person name="Noegel A.A."/>
            <person name="Eichinger L."/>
            <person name="Gallinger C."/>
            <person name="Pawlowski J."/>
            <person name="Sierra R."/>
            <person name="Euteneuer U."/>
            <person name="Pillet L."/>
            <person name="Moustafa A."/>
            <person name="Platzer M."/>
            <person name="Groth M."/>
            <person name="Szafranski K."/>
            <person name="Schliwa M."/>
        </authorList>
    </citation>
    <scope>NUCLEOTIDE SEQUENCE [LARGE SCALE GENOMIC DNA]</scope>
</reference>
<feature type="repeat" description="WD" evidence="3">
    <location>
        <begin position="62"/>
        <end position="105"/>
    </location>
</feature>
<dbReference type="InterPro" id="IPR015943">
    <property type="entry name" value="WD40/YVTN_repeat-like_dom_sf"/>
</dbReference>
<dbReference type="InterPro" id="IPR036322">
    <property type="entry name" value="WD40_repeat_dom_sf"/>
</dbReference>
<gene>
    <name evidence="5" type="ORF">RFI_25655</name>
</gene>
<evidence type="ECO:0000313" key="6">
    <source>
        <dbReference type="Proteomes" id="UP000023152"/>
    </source>
</evidence>
<proteinExistence type="predicted"/>
<dbReference type="SMART" id="SM00320">
    <property type="entry name" value="WD40"/>
    <property type="match status" value="3"/>
</dbReference>
<dbReference type="Pfam" id="PF00400">
    <property type="entry name" value="WD40"/>
    <property type="match status" value="3"/>
</dbReference>
<evidence type="ECO:0000256" key="4">
    <source>
        <dbReference type="SAM" id="Phobius"/>
    </source>
</evidence>
<organism evidence="5 6">
    <name type="scientific">Reticulomyxa filosa</name>
    <dbReference type="NCBI Taxonomy" id="46433"/>
    <lineage>
        <taxon>Eukaryota</taxon>
        <taxon>Sar</taxon>
        <taxon>Rhizaria</taxon>
        <taxon>Retaria</taxon>
        <taxon>Foraminifera</taxon>
        <taxon>Monothalamids</taxon>
        <taxon>Reticulomyxidae</taxon>
        <taxon>Reticulomyxa</taxon>
    </lineage>
</organism>
<dbReference type="SUPFAM" id="SSF50978">
    <property type="entry name" value="WD40 repeat-like"/>
    <property type="match status" value="1"/>
</dbReference>
<dbReference type="EMBL" id="ASPP01022118">
    <property type="protein sequence ID" value="ETO11721.1"/>
    <property type="molecule type" value="Genomic_DNA"/>
</dbReference>
<evidence type="ECO:0000256" key="2">
    <source>
        <dbReference type="ARBA" id="ARBA00022737"/>
    </source>
</evidence>
<sequence>GHENIVSCVDISSLQSNNKNDNNNKTNDIGVVGGNGYTICSGSFDNTVRIWDIETTKQFNIFNGHTDYVNSVKYGSNELLNTILSGSGDESVRLWDIRSGQQIQVFNGHEHVLYVEYSPFVIKNSIGNSNVICYGSSDSTIRFWDIRSNKEELYVIKGSEDEDEDDGIRCLKFVSLKKKVNNNEQKSKDDCGVHLYYGSTNSQICTLSKFILISIFKIIYFKIWSYLIYLFVTWCLKWIEKSNYLQISFFVYRANWKENKLFF</sequence>
<evidence type="ECO:0000313" key="5">
    <source>
        <dbReference type="EMBL" id="ETO11721.1"/>
    </source>
</evidence>
<keyword evidence="1 3" id="KW-0853">WD repeat</keyword>
<feature type="repeat" description="WD" evidence="3">
    <location>
        <begin position="128"/>
        <end position="154"/>
    </location>
</feature>
<evidence type="ECO:0000256" key="1">
    <source>
        <dbReference type="ARBA" id="ARBA00022574"/>
    </source>
</evidence>
<dbReference type="AlphaFoldDB" id="X6MDH2"/>
<feature type="transmembrane region" description="Helical" evidence="4">
    <location>
        <begin position="210"/>
        <end position="232"/>
    </location>
</feature>
<dbReference type="InterPro" id="IPR001680">
    <property type="entry name" value="WD40_rpt"/>
</dbReference>
<dbReference type="PROSITE" id="PS50294">
    <property type="entry name" value="WD_REPEATS_REGION"/>
    <property type="match status" value="1"/>
</dbReference>
<dbReference type="InterPro" id="IPR020472">
    <property type="entry name" value="WD40_PAC1"/>
</dbReference>
<protein>
    <submittedName>
        <fullName evidence="5">Uncharacterized protein</fullName>
    </submittedName>
</protein>